<dbReference type="AlphaFoldDB" id="A0A9E1GJV8"/>
<reference evidence="2" key="1">
    <citation type="submission" date="2021-02" db="EMBL/GenBank/DDBJ databases">
        <title>Infant gut strain persistence is associated with maternal origin, phylogeny, and functional potential including surface adhesion and iron acquisition.</title>
        <authorList>
            <person name="Lou Y.C."/>
        </authorList>
    </citation>
    <scope>NUCLEOTIDE SEQUENCE</scope>
    <source>
        <strain evidence="2">L2_039_000G1_dasL2_039_000G1_maxbin2.maxbin.077</strain>
    </source>
</reference>
<organism evidence="2 3">
    <name type="scientific">Faecalibacterium prausnitzii</name>
    <dbReference type="NCBI Taxonomy" id="853"/>
    <lineage>
        <taxon>Bacteria</taxon>
        <taxon>Bacillati</taxon>
        <taxon>Bacillota</taxon>
        <taxon>Clostridia</taxon>
        <taxon>Eubacteriales</taxon>
        <taxon>Oscillospiraceae</taxon>
        <taxon>Faecalibacterium</taxon>
    </lineage>
</organism>
<dbReference type="EMBL" id="JAGZYH010000019">
    <property type="protein sequence ID" value="MBS6621777.1"/>
    <property type="molecule type" value="Genomic_DNA"/>
</dbReference>
<evidence type="ECO:0000259" key="1">
    <source>
        <dbReference type="Pfam" id="PF22479"/>
    </source>
</evidence>
<dbReference type="InterPro" id="IPR054252">
    <property type="entry name" value="Pam3_gp18"/>
</dbReference>
<dbReference type="Pfam" id="PF22479">
    <property type="entry name" value="Pam3_gp18"/>
    <property type="match status" value="1"/>
</dbReference>
<feature type="domain" description="Cyanophage baseplate Pam3 plug gp18" evidence="1">
    <location>
        <begin position="4"/>
        <end position="90"/>
    </location>
</feature>
<protein>
    <recommendedName>
        <fullName evidence="1">Cyanophage baseplate Pam3 plug gp18 domain-containing protein</fullName>
    </recommendedName>
</protein>
<gene>
    <name evidence="2" type="ORF">KH315_06380</name>
</gene>
<sequence>MEYTIIEVPDLNDSMSRVVLNGKAYLIRFTWNDRGGFWKFGLYDTQSQPIVIGIKIVPRFPMNLFYGVTALPSGVFGVMTKLEHIGRNDFLDGKASFVFCPAEDSD</sequence>
<evidence type="ECO:0000313" key="2">
    <source>
        <dbReference type="EMBL" id="MBS6621777.1"/>
    </source>
</evidence>
<dbReference type="Proteomes" id="UP000811365">
    <property type="component" value="Unassembled WGS sequence"/>
</dbReference>
<evidence type="ECO:0000313" key="3">
    <source>
        <dbReference type="Proteomes" id="UP000811365"/>
    </source>
</evidence>
<comment type="caution">
    <text evidence="2">The sequence shown here is derived from an EMBL/GenBank/DDBJ whole genome shotgun (WGS) entry which is preliminary data.</text>
</comment>
<name>A0A9E1GJV8_9FIRM</name>
<proteinExistence type="predicted"/>
<accession>A0A9E1GJV8</accession>